<comment type="function">
    <text evidence="4">Catalyzes amidations at positions B, D, E, and G on adenosylcobyrinic A,C-diamide. NH(2) groups are provided by glutamine, and one molecule of ATP is hydrogenolyzed for each amidation.</text>
</comment>
<dbReference type="SUPFAM" id="SSF52540">
    <property type="entry name" value="P-loop containing nucleoside triphosphate hydrolases"/>
    <property type="match status" value="1"/>
</dbReference>
<accession>A0A1X4Y053</accession>
<dbReference type="HAMAP" id="MF_00028">
    <property type="entry name" value="CobQ"/>
    <property type="match status" value="1"/>
</dbReference>
<comment type="similarity">
    <text evidence="4">Belongs to the CobB/CobQ family. CobQ subfamily.</text>
</comment>
<comment type="pathway">
    <text evidence="1 4">Cofactor biosynthesis; adenosylcobalamin biosynthesis.</text>
</comment>
<dbReference type="InterPro" id="IPR029062">
    <property type="entry name" value="Class_I_gatase-like"/>
</dbReference>
<dbReference type="GO" id="GO:0009236">
    <property type="term" value="P:cobalamin biosynthetic process"/>
    <property type="evidence" value="ECO:0007669"/>
    <property type="project" value="UniProtKB-UniRule"/>
</dbReference>
<evidence type="ECO:0000256" key="1">
    <source>
        <dbReference type="ARBA" id="ARBA00004953"/>
    </source>
</evidence>
<dbReference type="OrthoDB" id="9808302at2"/>
<dbReference type="GO" id="GO:0015420">
    <property type="term" value="F:ABC-type vitamin B12 transporter activity"/>
    <property type="evidence" value="ECO:0007669"/>
    <property type="project" value="UniProtKB-UniRule"/>
</dbReference>
<organism evidence="7 8">
    <name type="scientific">Desulfurella amilsii</name>
    <dbReference type="NCBI Taxonomy" id="1562698"/>
    <lineage>
        <taxon>Bacteria</taxon>
        <taxon>Pseudomonadati</taxon>
        <taxon>Campylobacterota</taxon>
        <taxon>Desulfurellia</taxon>
        <taxon>Desulfurellales</taxon>
        <taxon>Desulfurellaceae</taxon>
        <taxon>Desulfurella</taxon>
    </lineage>
</organism>
<dbReference type="PROSITE" id="PS51274">
    <property type="entry name" value="GATASE_COBBQ"/>
    <property type="match status" value="1"/>
</dbReference>
<feature type="active site" description="Nucleophile" evidence="4">
    <location>
        <position position="321"/>
    </location>
</feature>
<feature type="domain" description="CobQ/CobB/MinD/ParA nucleotide binding" evidence="5">
    <location>
        <begin position="4"/>
        <end position="225"/>
    </location>
</feature>
<evidence type="ECO:0000259" key="6">
    <source>
        <dbReference type="Pfam" id="PF07685"/>
    </source>
</evidence>
<sequence>MNDIAVFGSSSSAGKSTITMLLLNILKQHNINALPFKAQNFSNNSTVADDNTEIAFAQYFQAKSVNLKTSRYLNPLLIKSGKNSHLHIIENGNFFGELSPIEYYNTIDTFKKTVENSYIRLKQEGIVVSEGAGSPTELNFLDRDLANTFIALNFKPKIVFVADIERGGVFASIFGTKELLKKIGLEISGVIINKFRGDIKLFNDGIKIIEKEFNIPIFGVLPYLELNVGFEDNLNTNNYIQHKKPIIKAGVYNFRYMSNYYDIEPLILDRNVEVSFFNNLNQADLFDVVVLPGSRQTVLDLLLIKKQDYKILKKTKIIALCGGYQMLFENIYDSIESDIKHTKGLGLIKGNVRFEPNKILKRSKYKIGSFEVNGFEMHYGKTDKLYFEDENIFGTFVHEALYNDDLRTCLLKKINPQYSPYNYKKAYKKHLAQFVENAKMNFYVDKLFKLL</sequence>
<dbReference type="PANTHER" id="PTHR21343">
    <property type="entry name" value="DETHIOBIOTIN SYNTHETASE"/>
    <property type="match status" value="1"/>
</dbReference>
<dbReference type="STRING" id="1562698.DESAMIL20_280"/>
<evidence type="ECO:0000259" key="5">
    <source>
        <dbReference type="Pfam" id="PF01656"/>
    </source>
</evidence>
<name>A0A1X4Y053_9BACT</name>
<feature type="domain" description="CobB/CobQ-like glutamine amidotransferase" evidence="6">
    <location>
        <begin position="251"/>
        <end position="384"/>
    </location>
</feature>
<keyword evidence="3 4" id="KW-0315">Glutamine amidotransferase</keyword>
<dbReference type="Gene3D" id="3.40.50.880">
    <property type="match status" value="1"/>
</dbReference>
<keyword evidence="2 4" id="KW-0169">Cobalamin biosynthesis</keyword>
<proteinExistence type="inferred from homology"/>
<comment type="caution">
    <text evidence="7">The sequence shown here is derived from an EMBL/GenBank/DDBJ whole genome shotgun (WGS) entry which is preliminary data.</text>
</comment>
<feature type="active site" evidence="4">
    <location>
        <position position="398"/>
    </location>
</feature>
<evidence type="ECO:0000313" key="8">
    <source>
        <dbReference type="Proteomes" id="UP000194141"/>
    </source>
</evidence>
<evidence type="ECO:0000256" key="4">
    <source>
        <dbReference type="HAMAP-Rule" id="MF_00028"/>
    </source>
</evidence>
<dbReference type="Gene3D" id="3.40.50.300">
    <property type="entry name" value="P-loop containing nucleotide triphosphate hydrolases"/>
    <property type="match status" value="1"/>
</dbReference>
<dbReference type="UniPathway" id="UPA00148"/>
<dbReference type="InterPro" id="IPR004459">
    <property type="entry name" value="CobQ_synth"/>
</dbReference>
<protein>
    <recommendedName>
        <fullName evidence="4">Cobyric acid synthase</fullName>
    </recommendedName>
</protein>
<dbReference type="PANTHER" id="PTHR21343:SF1">
    <property type="entry name" value="COBYRIC ACID SYNTHASE"/>
    <property type="match status" value="1"/>
</dbReference>
<dbReference type="NCBIfam" id="NF001989">
    <property type="entry name" value="PRK00784.1"/>
    <property type="match status" value="1"/>
</dbReference>
<evidence type="ECO:0000256" key="2">
    <source>
        <dbReference type="ARBA" id="ARBA00022573"/>
    </source>
</evidence>
<dbReference type="InterPro" id="IPR002586">
    <property type="entry name" value="CobQ/CobB/MinD/ParA_Nub-bd_dom"/>
</dbReference>
<dbReference type="AlphaFoldDB" id="A0A1X4Y053"/>
<dbReference type="InterPro" id="IPR011698">
    <property type="entry name" value="GATase_3"/>
</dbReference>
<dbReference type="Pfam" id="PF07685">
    <property type="entry name" value="GATase_3"/>
    <property type="match status" value="1"/>
</dbReference>
<evidence type="ECO:0000313" key="7">
    <source>
        <dbReference type="EMBL" id="OSS43172.1"/>
    </source>
</evidence>
<evidence type="ECO:0000256" key="3">
    <source>
        <dbReference type="ARBA" id="ARBA00022962"/>
    </source>
</evidence>
<dbReference type="Pfam" id="PF01656">
    <property type="entry name" value="CbiA"/>
    <property type="match status" value="1"/>
</dbReference>
<dbReference type="EMBL" id="MDSU01000001">
    <property type="protein sequence ID" value="OSS43172.1"/>
    <property type="molecule type" value="Genomic_DNA"/>
</dbReference>
<dbReference type="Proteomes" id="UP000194141">
    <property type="component" value="Unassembled WGS sequence"/>
</dbReference>
<dbReference type="InterPro" id="IPR027417">
    <property type="entry name" value="P-loop_NTPase"/>
</dbReference>
<gene>
    <name evidence="4" type="primary">cobQ</name>
    <name evidence="7" type="ORF">DESAMIL20_280</name>
</gene>
<reference evidence="7 8" key="1">
    <citation type="journal article" date="2017" name="Front. Microbiol.">
        <title>Genome Sequence of Desulfurella amilsii Strain TR1 and Comparative Genomics of Desulfurellaceae Family.</title>
        <authorList>
            <person name="Florentino A.P."/>
            <person name="Stams A.J."/>
            <person name="Sanchez-Andrea I."/>
        </authorList>
    </citation>
    <scope>NUCLEOTIDE SEQUENCE [LARGE SCALE GENOMIC DNA]</scope>
    <source>
        <strain evidence="7 8">TR1</strain>
    </source>
</reference>
<dbReference type="RefSeq" id="WP_086033088.1">
    <property type="nucleotide sequence ID" value="NZ_MDSU01000001.1"/>
</dbReference>
<dbReference type="SUPFAM" id="SSF52317">
    <property type="entry name" value="Class I glutamine amidotransferase-like"/>
    <property type="match status" value="1"/>
</dbReference>
<keyword evidence="8" id="KW-1185">Reference proteome</keyword>
<dbReference type="GO" id="GO:0016874">
    <property type="term" value="F:ligase activity"/>
    <property type="evidence" value="ECO:0007669"/>
    <property type="project" value="UniProtKB-KW"/>
</dbReference>
<keyword evidence="7" id="KW-0436">Ligase</keyword>